<organism evidence="1 2">
    <name type="scientific">Ramazzottius varieornatus</name>
    <name type="common">Water bear</name>
    <name type="synonym">Tardigrade</name>
    <dbReference type="NCBI Taxonomy" id="947166"/>
    <lineage>
        <taxon>Eukaryota</taxon>
        <taxon>Metazoa</taxon>
        <taxon>Ecdysozoa</taxon>
        <taxon>Tardigrada</taxon>
        <taxon>Eutardigrada</taxon>
        <taxon>Parachela</taxon>
        <taxon>Hypsibioidea</taxon>
        <taxon>Ramazzottiidae</taxon>
        <taxon>Ramazzottius</taxon>
    </lineage>
</organism>
<keyword evidence="2" id="KW-1185">Reference proteome</keyword>
<dbReference type="Proteomes" id="UP000186922">
    <property type="component" value="Unassembled WGS sequence"/>
</dbReference>
<evidence type="ECO:0000313" key="2">
    <source>
        <dbReference type="Proteomes" id="UP000186922"/>
    </source>
</evidence>
<dbReference type="AlphaFoldDB" id="A0A1D1VYJ5"/>
<comment type="caution">
    <text evidence="1">The sequence shown here is derived from an EMBL/GenBank/DDBJ whole genome shotgun (WGS) entry which is preliminary data.</text>
</comment>
<accession>A0A1D1VYJ5</accession>
<proteinExistence type="predicted"/>
<evidence type="ECO:0000313" key="1">
    <source>
        <dbReference type="EMBL" id="GAV06475.1"/>
    </source>
</evidence>
<protein>
    <submittedName>
        <fullName evidence="1">Uncharacterized protein</fullName>
    </submittedName>
</protein>
<reference evidence="1 2" key="1">
    <citation type="journal article" date="2016" name="Nat. Commun.">
        <title>Extremotolerant tardigrade genome and improved radiotolerance of human cultured cells by tardigrade-unique protein.</title>
        <authorList>
            <person name="Hashimoto T."/>
            <person name="Horikawa D.D."/>
            <person name="Saito Y."/>
            <person name="Kuwahara H."/>
            <person name="Kozuka-Hata H."/>
            <person name="Shin-I T."/>
            <person name="Minakuchi Y."/>
            <person name="Ohishi K."/>
            <person name="Motoyama A."/>
            <person name="Aizu T."/>
            <person name="Enomoto A."/>
            <person name="Kondo K."/>
            <person name="Tanaka S."/>
            <person name="Hara Y."/>
            <person name="Koshikawa S."/>
            <person name="Sagara H."/>
            <person name="Miura T."/>
            <person name="Yokobori S."/>
            <person name="Miyagawa K."/>
            <person name="Suzuki Y."/>
            <person name="Kubo T."/>
            <person name="Oyama M."/>
            <person name="Kohara Y."/>
            <person name="Fujiyama A."/>
            <person name="Arakawa K."/>
            <person name="Katayama T."/>
            <person name="Toyoda A."/>
            <person name="Kunieda T."/>
        </authorList>
    </citation>
    <scope>NUCLEOTIDE SEQUENCE [LARGE SCALE GENOMIC DNA]</scope>
    <source>
        <strain evidence="1 2">YOKOZUNA-1</strain>
    </source>
</reference>
<dbReference type="EMBL" id="BDGG01000013">
    <property type="protein sequence ID" value="GAV06475.1"/>
    <property type="molecule type" value="Genomic_DNA"/>
</dbReference>
<sequence>MYVGRITPVLYDGVLVCCAAHRQAEPSQLAMRGYCFDWINREVDTELEQRKKSEQRKTLAPPIPYFDRLRLRLLRDPAD</sequence>
<name>A0A1D1VYJ5_RAMVA</name>
<gene>
    <name evidence="1" type="primary">RvY_16459-1</name>
    <name evidence="1" type="synonym">RvY_16459.1</name>
    <name evidence="1" type="ORF">RvY_16459</name>
</gene>